<evidence type="ECO:0008006" key="4">
    <source>
        <dbReference type="Google" id="ProtNLM"/>
    </source>
</evidence>
<feature type="transmembrane region" description="Helical" evidence="1">
    <location>
        <begin position="6"/>
        <end position="24"/>
    </location>
</feature>
<accession>A0ABD5TWB7</accession>
<evidence type="ECO:0000313" key="2">
    <source>
        <dbReference type="EMBL" id="MFC6823752.1"/>
    </source>
</evidence>
<keyword evidence="3" id="KW-1185">Reference proteome</keyword>
<keyword evidence="1" id="KW-1133">Transmembrane helix</keyword>
<comment type="caution">
    <text evidence="2">The sequence shown here is derived from an EMBL/GenBank/DDBJ whole genome shotgun (WGS) entry which is preliminary data.</text>
</comment>
<reference evidence="2 3" key="1">
    <citation type="journal article" date="2019" name="Int. J. Syst. Evol. Microbiol.">
        <title>The Global Catalogue of Microorganisms (GCM) 10K type strain sequencing project: providing services to taxonomists for standard genome sequencing and annotation.</title>
        <authorList>
            <consortium name="The Broad Institute Genomics Platform"/>
            <consortium name="The Broad Institute Genome Sequencing Center for Infectious Disease"/>
            <person name="Wu L."/>
            <person name="Ma J."/>
        </authorList>
    </citation>
    <scope>NUCLEOTIDE SEQUENCE [LARGE SCALE GENOMIC DNA]</scope>
    <source>
        <strain evidence="2 3">YIM 94188</strain>
    </source>
</reference>
<gene>
    <name evidence="2" type="ORF">ACFQEV_01865</name>
</gene>
<feature type="transmembrane region" description="Helical" evidence="1">
    <location>
        <begin position="75"/>
        <end position="94"/>
    </location>
</feature>
<name>A0ABD5TWB7_9EURY</name>
<dbReference type="EMBL" id="JBHSXH010000005">
    <property type="protein sequence ID" value="MFC6823752.1"/>
    <property type="molecule type" value="Genomic_DNA"/>
</dbReference>
<organism evidence="2 3">
    <name type="scientific">Halopelagius fulvigenes</name>
    <dbReference type="NCBI Taxonomy" id="1198324"/>
    <lineage>
        <taxon>Archaea</taxon>
        <taxon>Methanobacteriati</taxon>
        <taxon>Methanobacteriota</taxon>
        <taxon>Stenosarchaea group</taxon>
        <taxon>Halobacteria</taxon>
        <taxon>Halobacteriales</taxon>
        <taxon>Haloferacaceae</taxon>
    </lineage>
</organism>
<sequence length="98" mass="11313">MTTDLIVVLAIVGAVLISSGRLWFERILASEGDYDERQMEIRYRSGWVVFWILLSTIWAIWSIEFFTDVRLPEGWFALLGVGGFLLQGASQVLFKRWV</sequence>
<protein>
    <recommendedName>
        <fullName evidence="4">DUF2178 domain-containing protein</fullName>
    </recommendedName>
</protein>
<evidence type="ECO:0000256" key="1">
    <source>
        <dbReference type="SAM" id="Phobius"/>
    </source>
</evidence>
<keyword evidence="1" id="KW-0812">Transmembrane</keyword>
<evidence type="ECO:0000313" key="3">
    <source>
        <dbReference type="Proteomes" id="UP001596408"/>
    </source>
</evidence>
<dbReference type="Proteomes" id="UP001596408">
    <property type="component" value="Unassembled WGS sequence"/>
</dbReference>
<feature type="transmembrane region" description="Helical" evidence="1">
    <location>
        <begin position="45"/>
        <end position="63"/>
    </location>
</feature>
<dbReference type="AlphaFoldDB" id="A0ABD5TWB7"/>
<keyword evidence="1" id="KW-0472">Membrane</keyword>
<proteinExistence type="predicted"/>
<dbReference type="RefSeq" id="WP_379692226.1">
    <property type="nucleotide sequence ID" value="NZ_JBHSXH010000005.1"/>
</dbReference>